<dbReference type="PANTHER" id="PTHR30304">
    <property type="entry name" value="D-TAGATOSE-1,6-BISPHOSPHATE ALDOLASE"/>
    <property type="match status" value="1"/>
</dbReference>
<dbReference type="InterPro" id="IPR013785">
    <property type="entry name" value="Aldolase_TIM"/>
</dbReference>
<reference evidence="1 2" key="1">
    <citation type="submission" date="2017-09" db="EMBL/GenBank/DDBJ databases">
        <title>Depth-based differentiation of microbial function through sediment-hosted aquifers and enrichment of novel symbionts in the deep terrestrial subsurface.</title>
        <authorList>
            <person name="Probst A.J."/>
            <person name="Ladd B."/>
            <person name="Jarett J.K."/>
            <person name="Geller-Mcgrath D.E."/>
            <person name="Sieber C.M."/>
            <person name="Emerson J.B."/>
            <person name="Anantharaman K."/>
            <person name="Thomas B.C."/>
            <person name="Malmstrom R."/>
            <person name="Stieglmeier M."/>
            <person name="Klingl A."/>
            <person name="Woyke T."/>
            <person name="Ryan C.M."/>
            <person name="Banfield J.F."/>
        </authorList>
    </citation>
    <scope>NUCLEOTIDE SEQUENCE [LARGE SCALE GENOMIC DNA]</scope>
    <source>
        <strain evidence="1">CG11_big_fil_rev_8_21_14_0_20_39_9</strain>
    </source>
</reference>
<dbReference type="Pfam" id="PF01116">
    <property type="entry name" value="F_bP_aldolase"/>
    <property type="match status" value="1"/>
</dbReference>
<dbReference type="InterPro" id="IPR000771">
    <property type="entry name" value="FBA_II"/>
</dbReference>
<dbReference type="GO" id="GO:0005975">
    <property type="term" value="P:carbohydrate metabolic process"/>
    <property type="evidence" value="ECO:0007669"/>
    <property type="project" value="InterPro"/>
</dbReference>
<comment type="caution">
    <text evidence="1">The sequence shown here is derived from an EMBL/GenBank/DDBJ whole genome shotgun (WGS) entry which is preliminary data.</text>
</comment>
<dbReference type="GO" id="GO:0008270">
    <property type="term" value="F:zinc ion binding"/>
    <property type="evidence" value="ECO:0007669"/>
    <property type="project" value="InterPro"/>
</dbReference>
<dbReference type="GO" id="GO:0016832">
    <property type="term" value="F:aldehyde-lyase activity"/>
    <property type="evidence" value="ECO:0007669"/>
    <property type="project" value="InterPro"/>
</dbReference>
<dbReference type="InterPro" id="IPR050246">
    <property type="entry name" value="Class_II_FBP_aldolase"/>
</dbReference>
<dbReference type="Proteomes" id="UP000229381">
    <property type="component" value="Unassembled WGS sequence"/>
</dbReference>
<dbReference type="Gene3D" id="3.20.20.70">
    <property type="entry name" value="Aldolase class I"/>
    <property type="match status" value="1"/>
</dbReference>
<dbReference type="AlphaFoldDB" id="A0A2H0MPI6"/>
<dbReference type="PANTHER" id="PTHR30304:SF0">
    <property type="entry name" value="D-TAGATOSE-1,6-BISPHOSPHATE ALDOLASE SUBUNIT GATY-RELATED"/>
    <property type="match status" value="1"/>
</dbReference>
<accession>A0A2H0MPI6</accession>
<sequence>ETKKVVNYARKHGVLVEGEAGVIGDVGKQKGVLTEPKDALRFVKETKVDSLAVAIGNLHGIEASGINPKLNLKRLREIKEKIGNIPLVLHGGSGTPEADIKKAIKSGIVKININTELRMAYTNTLKKSFQEKPTEIVSYKYMPLVVEAVQRVVEEKIRLFGSQNKA</sequence>
<name>A0A2H0MPI6_9BACT</name>
<evidence type="ECO:0000313" key="1">
    <source>
        <dbReference type="EMBL" id="PIQ98541.1"/>
    </source>
</evidence>
<evidence type="ECO:0000313" key="2">
    <source>
        <dbReference type="Proteomes" id="UP000229381"/>
    </source>
</evidence>
<protein>
    <submittedName>
        <fullName evidence="1">Tagatose-bisphosphate aldolase</fullName>
    </submittedName>
</protein>
<gene>
    <name evidence="1" type="primary">kbaY</name>
    <name evidence="1" type="synonym">agaY</name>
    <name evidence="1" type="ORF">COV64_00650</name>
</gene>
<dbReference type="EMBL" id="PCWI01000015">
    <property type="protein sequence ID" value="PIQ98541.1"/>
    <property type="molecule type" value="Genomic_DNA"/>
</dbReference>
<proteinExistence type="predicted"/>
<feature type="non-terminal residue" evidence="1">
    <location>
        <position position="1"/>
    </location>
</feature>
<organism evidence="1 2">
    <name type="scientific">Candidatus Nealsonbacteria bacterium CG11_big_fil_rev_8_21_14_0_20_39_9</name>
    <dbReference type="NCBI Taxonomy" id="1974715"/>
    <lineage>
        <taxon>Bacteria</taxon>
        <taxon>Candidatus Nealsoniibacteriota</taxon>
    </lineage>
</organism>
<dbReference type="SUPFAM" id="SSF51569">
    <property type="entry name" value="Aldolase"/>
    <property type="match status" value="1"/>
</dbReference>